<feature type="compositionally biased region" description="Polar residues" evidence="2">
    <location>
        <begin position="236"/>
        <end position="248"/>
    </location>
</feature>
<proteinExistence type="predicted"/>
<gene>
    <name evidence="3" type="ORF">ACOF00016_LOCUS18722</name>
</gene>
<dbReference type="AlphaFoldDB" id="A0A7S3LFF6"/>
<reference evidence="3" key="1">
    <citation type="submission" date="2021-01" db="EMBL/GenBank/DDBJ databases">
        <authorList>
            <person name="Corre E."/>
            <person name="Pelletier E."/>
            <person name="Niang G."/>
            <person name="Scheremetjew M."/>
            <person name="Finn R."/>
            <person name="Kale V."/>
            <person name="Holt S."/>
            <person name="Cochrane G."/>
            <person name="Meng A."/>
            <person name="Brown T."/>
            <person name="Cohen L."/>
        </authorList>
    </citation>
    <scope>NUCLEOTIDE SEQUENCE</scope>
    <source>
        <strain evidence="3">CCMP127</strain>
    </source>
</reference>
<evidence type="ECO:0000313" key="3">
    <source>
        <dbReference type="EMBL" id="CAE0422133.1"/>
    </source>
</evidence>
<evidence type="ECO:0000256" key="2">
    <source>
        <dbReference type="SAM" id="MobiDB-lite"/>
    </source>
</evidence>
<sequence>MLRAPPPMSAATTEEASPSFADSALMMKLEQECQQRKDLDSAVDDLLASRKTLEAELGETKQHSDKVDRDCDALQHRREEMENEKVSAIQQERDNTAQILRETEVAKRALLEAEAREASLIGQGKDMEEKILRQEQVVKDADQKRKKETMSRQKHVVALLTELKQVRAELKKVETKAASKAAEPPKFTTTNQPTRPGITRSAAPDAPQVAEMGNRKRAADAIFSPRKASELRKATNPKQSTQPGTTSVGPDVPKGAEIENRKLVAAEAISPPGQNSEGTAEKNQKSSHDWIGHAMNIQDAIVESHRDKFLSHIVQADLSVLKGIGPKEAEALRTMRLRTVRDLGEYKWYKIAKAIHCLSAKEGKRLPSSRMNLDNCLDKEHETKSLKQLLELPVSALQGLSTTADNALKELKVFTIRDFASFKYAAWAEALVTLAPFEETKTTKERKYERAIHKLE</sequence>
<organism evidence="3">
    <name type="scientific">Amphora coffeiformis</name>
    <dbReference type="NCBI Taxonomy" id="265554"/>
    <lineage>
        <taxon>Eukaryota</taxon>
        <taxon>Sar</taxon>
        <taxon>Stramenopiles</taxon>
        <taxon>Ochrophyta</taxon>
        <taxon>Bacillariophyta</taxon>
        <taxon>Bacillariophyceae</taxon>
        <taxon>Bacillariophycidae</taxon>
        <taxon>Thalassiophysales</taxon>
        <taxon>Catenulaceae</taxon>
        <taxon>Amphora</taxon>
    </lineage>
</organism>
<evidence type="ECO:0000256" key="1">
    <source>
        <dbReference type="SAM" id="Coils"/>
    </source>
</evidence>
<dbReference type="EMBL" id="HBIM01025203">
    <property type="protein sequence ID" value="CAE0422133.1"/>
    <property type="molecule type" value="Transcribed_RNA"/>
</dbReference>
<protein>
    <submittedName>
        <fullName evidence="3">Uncharacterized protein</fullName>
    </submittedName>
</protein>
<keyword evidence="1" id="KW-0175">Coiled coil</keyword>
<feature type="region of interest" description="Disordered" evidence="2">
    <location>
        <begin position="175"/>
        <end position="254"/>
    </location>
</feature>
<accession>A0A7S3LFF6</accession>
<feature type="region of interest" description="Disordered" evidence="2">
    <location>
        <begin position="266"/>
        <end position="287"/>
    </location>
</feature>
<feature type="coiled-coil region" evidence="1">
    <location>
        <begin position="36"/>
        <end position="91"/>
    </location>
</feature>
<name>A0A7S3LFF6_9STRA</name>